<dbReference type="NCBIfam" id="TIGR00913">
    <property type="entry name" value="2A0310"/>
    <property type="match status" value="1"/>
</dbReference>
<evidence type="ECO:0000256" key="8">
    <source>
        <dbReference type="SAM" id="Phobius"/>
    </source>
</evidence>
<dbReference type="PIRSF" id="PIRSF006060">
    <property type="entry name" value="AA_transporter"/>
    <property type="match status" value="1"/>
</dbReference>
<dbReference type="GO" id="GO:0015171">
    <property type="term" value="F:amino acid transmembrane transporter activity"/>
    <property type="evidence" value="ECO:0007669"/>
    <property type="project" value="TreeGrafter"/>
</dbReference>
<feature type="transmembrane region" description="Helical" evidence="8">
    <location>
        <begin position="204"/>
        <end position="228"/>
    </location>
</feature>
<dbReference type="PROSITE" id="PS00218">
    <property type="entry name" value="AMINO_ACID_PERMEASE_1"/>
    <property type="match status" value="1"/>
</dbReference>
<dbReference type="Pfam" id="PF00324">
    <property type="entry name" value="AA_permease"/>
    <property type="match status" value="1"/>
</dbReference>
<dbReference type="PANTHER" id="PTHR43341:SF4">
    <property type="entry name" value="ARGININE PERMEASE CAN1-RELATED"/>
    <property type="match status" value="1"/>
</dbReference>
<reference evidence="11" key="1">
    <citation type="journal article" date="2016" name="Genome Announc.">
        <title>Draft genome sequence of Aspergillus niger strain An76.</title>
        <authorList>
            <person name="Gong W."/>
            <person name="Cheng Z."/>
            <person name="Zhang H."/>
            <person name="Liu L."/>
            <person name="Gao P."/>
            <person name="Wang L."/>
        </authorList>
    </citation>
    <scope>NUCLEOTIDE SEQUENCE [LARGE SCALE GENOMIC DNA]</scope>
    <source>
        <strain evidence="11">An76</strain>
    </source>
</reference>
<dbReference type="VEuPathDB" id="FungiDB:An13g03650"/>
<comment type="caution">
    <text evidence="10">The sequence shown here is derived from an EMBL/GenBank/DDBJ whole genome shotgun (WGS) entry which is preliminary data.</text>
</comment>
<evidence type="ECO:0000259" key="9">
    <source>
        <dbReference type="Pfam" id="PF00324"/>
    </source>
</evidence>
<dbReference type="Proteomes" id="UP000068243">
    <property type="component" value="Unassembled WGS sequence"/>
</dbReference>
<accession>A0A124BY03</accession>
<dbReference type="EMBL" id="BCMY01000011">
    <property type="protein sequence ID" value="GAQ43986.1"/>
    <property type="molecule type" value="Genomic_DNA"/>
</dbReference>
<proteinExistence type="predicted"/>
<comment type="subcellular location">
    <subcellularLocation>
        <location evidence="1">Membrane</location>
        <topology evidence="1">Multi-pass membrane protein</topology>
    </subcellularLocation>
</comment>
<dbReference type="VEuPathDB" id="FungiDB:ASPNIDRAFT2_1116513"/>
<keyword evidence="4" id="KW-0029">Amino-acid transport</keyword>
<feature type="transmembrane region" description="Helical" evidence="8">
    <location>
        <begin position="339"/>
        <end position="365"/>
    </location>
</feature>
<evidence type="ECO:0000256" key="5">
    <source>
        <dbReference type="ARBA" id="ARBA00022989"/>
    </source>
</evidence>
<dbReference type="InterPro" id="IPR050524">
    <property type="entry name" value="APC_YAT"/>
</dbReference>
<dbReference type="OMA" id="MFAYLAV"/>
<evidence type="ECO:0000313" key="10">
    <source>
        <dbReference type="EMBL" id="GAQ43986.1"/>
    </source>
</evidence>
<feature type="domain" description="Amino acid permease/ SLC12A" evidence="9">
    <location>
        <begin position="68"/>
        <end position="528"/>
    </location>
</feature>
<organism evidence="10 11">
    <name type="scientific">Aspergillus niger</name>
    <dbReference type="NCBI Taxonomy" id="5061"/>
    <lineage>
        <taxon>Eukaryota</taxon>
        <taxon>Fungi</taxon>
        <taxon>Dikarya</taxon>
        <taxon>Ascomycota</taxon>
        <taxon>Pezizomycotina</taxon>
        <taxon>Eurotiomycetes</taxon>
        <taxon>Eurotiomycetidae</taxon>
        <taxon>Eurotiales</taxon>
        <taxon>Aspergillaceae</taxon>
        <taxon>Aspergillus</taxon>
        <taxon>Aspergillus subgen. Circumdati</taxon>
    </lineage>
</organism>
<dbReference type="InterPro" id="IPR004762">
    <property type="entry name" value="Amino_acid_permease_fungi"/>
</dbReference>
<feature type="transmembrane region" description="Helical" evidence="8">
    <location>
        <begin position="427"/>
        <end position="453"/>
    </location>
</feature>
<evidence type="ECO:0000256" key="1">
    <source>
        <dbReference type="ARBA" id="ARBA00004141"/>
    </source>
</evidence>
<evidence type="ECO:0000256" key="4">
    <source>
        <dbReference type="ARBA" id="ARBA00022970"/>
    </source>
</evidence>
<feature type="transmembrane region" description="Helical" evidence="8">
    <location>
        <begin position="175"/>
        <end position="198"/>
    </location>
</feature>
<dbReference type="PANTHER" id="PTHR43341">
    <property type="entry name" value="AMINO ACID PERMEASE"/>
    <property type="match status" value="1"/>
</dbReference>
<keyword evidence="6 8" id="KW-0472">Membrane</keyword>
<feature type="region of interest" description="Disordered" evidence="7">
    <location>
        <begin position="1"/>
        <end position="59"/>
    </location>
</feature>
<feature type="compositionally biased region" description="Polar residues" evidence="7">
    <location>
        <begin position="19"/>
        <end position="34"/>
    </location>
</feature>
<evidence type="ECO:0000256" key="2">
    <source>
        <dbReference type="ARBA" id="ARBA00022448"/>
    </source>
</evidence>
<feature type="transmembrane region" description="Helical" evidence="8">
    <location>
        <begin position="96"/>
        <end position="116"/>
    </location>
</feature>
<dbReference type="InterPro" id="IPR004841">
    <property type="entry name" value="AA-permease/SLC12A_dom"/>
</dbReference>
<feature type="transmembrane region" description="Helical" evidence="8">
    <location>
        <begin position="300"/>
        <end position="319"/>
    </location>
</feature>
<feature type="transmembrane region" description="Helical" evidence="8">
    <location>
        <begin position="474"/>
        <end position="497"/>
    </location>
</feature>
<evidence type="ECO:0000313" key="11">
    <source>
        <dbReference type="Proteomes" id="UP000068243"/>
    </source>
</evidence>
<dbReference type="InterPro" id="IPR004840">
    <property type="entry name" value="Amino_acid_permease_CS"/>
</dbReference>
<gene>
    <name evidence="10" type="ORF">ABL_06647</name>
</gene>
<protein>
    <submittedName>
        <fullName evidence="10">Arginine permease</fullName>
    </submittedName>
</protein>
<keyword evidence="3 8" id="KW-0812">Transmembrane</keyword>
<sequence length="565" mass="62032">MEDNKAASQGKLPIDSAITEENGSQSPSDRSLTPSGLRERRRNGLTKDVESDNEEEETKLKRNLKNRHLQMIAIGGTIGTGLFISSGTALAEAGPAGSLIAYAFVGSIVYSVMCSLGEMATYIPIPGAFTSYAARLVDPSLGFAMGWIYWFNWASTYAVELTASGMIIQYWNDQLSIAIFIGVFWVVISAINFLPVGFYGELEFWFSITKVLTVLGFMIFAICIDAGVGKQGYIGFKYWHDPGAFAPYLITSNESVGKFVGFWAVLIQAGFSYQGTELVGVAAGETENPQKTVPSAIRKTFIRILVFFVLTIFFIGLLVPYTNPDLASGAENASASPMVIAANLAGVKVLPSLINAVLLTVVLSAANSNVYSGSRVLLGLAQEGFAPSIFGWVTRRGVPYVSVAFTALFGLLGFMNVSESGTTVFNWLVNISSVAGFICWTSINASHIAFMKAMKARGLSRDTLPYKAIWQPWLAWYGLFFNILIIFTQGFTAWIPTFNVSDFWVAYICPVLFVILYIGHKAWYRTKFVRPIEADLDTGRPPYTTWESSNPKDGWVRRIWDSIMG</sequence>
<evidence type="ECO:0000256" key="6">
    <source>
        <dbReference type="ARBA" id="ARBA00023136"/>
    </source>
</evidence>
<keyword evidence="2" id="KW-0813">Transport</keyword>
<dbReference type="OrthoDB" id="3900342at2759"/>
<name>A0A124BY03_ASPNG</name>
<dbReference type="AlphaFoldDB" id="A0A124BY03"/>
<dbReference type="VEuPathDB" id="FungiDB:ATCC64974_26190"/>
<keyword evidence="5 8" id="KW-1133">Transmembrane helix</keyword>
<dbReference type="PaxDb" id="5061-CADANGAP00010683"/>
<dbReference type="GO" id="GO:0016020">
    <property type="term" value="C:membrane"/>
    <property type="evidence" value="ECO:0007669"/>
    <property type="project" value="UniProtKB-SubCell"/>
</dbReference>
<dbReference type="FunFam" id="1.20.1740.10:FF:000006">
    <property type="entry name" value="General amino acid permease"/>
    <property type="match status" value="1"/>
</dbReference>
<feature type="transmembrane region" description="Helical" evidence="8">
    <location>
        <begin position="397"/>
        <end position="415"/>
    </location>
</feature>
<evidence type="ECO:0000256" key="7">
    <source>
        <dbReference type="SAM" id="MobiDB-lite"/>
    </source>
</evidence>
<feature type="transmembrane region" description="Helical" evidence="8">
    <location>
        <begin position="503"/>
        <end position="520"/>
    </location>
</feature>
<dbReference type="Gene3D" id="1.20.1740.10">
    <property type="entry name" value="Amino acid/polyamine transporter I"/>
    <property type="match status" value="1"/>
</dbReference>
<evidence type="ECO:0000256" key="3">
    <source>
        <dbReference type="ARBA" id="ARBA00022692"/>
    </source>
</evidence>
<dbReference type="VEuPathDB" id="FungiDB:M747DRAFT_321021"/>
<feature type="transmembrane region" description="Helical" evidence="8">
    <location>
        <begin position="69"/>
        <end position="90"/>
    </location>
</feature>